<reference evidence="2 4" key="1">
    <citation type="submission" date="2018-08" db="EMBL/GenBank/DDBJ databases">
        <title>The first complete genome of Treponema rectale (CHPAT), a commensal spirochete of the bovine rectum.</title>
        <authorList>
            <person name="Staton G.J."/>
            <person name="Clegg S.R."/>
            <person name="Carter S.D."/>
            <person name="Radford A.D."/>
            <person name="Darby A."/>
            <person name="Hall N."/>
            <person name="Birtles R.J."/>
            <person name="Evans N.J."/>
        </authorList>
    </citation>
    <scope>NUCLEOTIDE SEQUENCE [LARGE SCALE GENOMIC DNA]</scope>
    <source>
        <strain evidence="2 4">CHPA</strain>
    </source>
</reference>
<dbReference type="EMBL" id="CP031517">
    <property type="protein sequence ID" value="QOS40329.1"/>
    <property type="molecule type" value="Genomic_DNA"/>
</dbReference>
<dbReference type="AlphaFoldDB" id="A0A840SEG1"/>
<dbReference type="Proteomes" id="UP000593591">
    <property type="component" value="Chromosome"/>
</dbReference>
<evidence type="ECO:0000313" key="2">
    <source>
        <dbReference type="EMBL" id="QOS40329.1"/>
    </source>
</evidence>
<dbReference type="Proteomes" id="UP000578697">
    <property type="component" value="Unassembled WGS sequence"/>
</dbReference>
<protein>
    <submittedName>
        <fullName evidence="1">Uncharacterized protein</fullName>
    </submittedName>
</protein>
<gene>
    <name evidence="2" type="ORF">DYE49_07610</name>
    <name evidence="1" type="ORF">HNP77_000297</name>
</gene>
<dbReference type="RefSeq" id="WP_184651393.1">
    <property type="nucleotide sequence ID" value="NZ_JACHFR010000001.1"/>
</dbReference>
<evidence type="ECO:0000313" key="3">
    <source>
        <dbReference type="Proteomes" id="UP000578697"/>
    </source>
</evidence>
<accession>A0A840SEG1</accession>
<dbReference type="KEGG" id="trc:DYE49_07610"/>
<reference evidence="1 3" key="2">
    <citation type="submission" date="2020-08" db="EMBL/GenBank/DDBJ databases">
        <title>Genomic Encyclopedia of Type Strains, Phase IV (KMG-IV): sequencing the most valuable type-strain genomes for metagenomic binning, comparative biology and taxonomic classification.</title>
        <authorList>
            <person name="Goeker M."/>
        </authorList>
    </citation>
    <scope>NUCLEOTIDE SEQUENCE [LARGE SCALE GENOMIC DNA]</scope>
    <source>
        <strain evidence="1 3">DSM 103679</strain>
    </source>
</reference>
<evidence type="ECO:0000313" key="1">
    <source>
        <dbReference type="EMBL" id="MBB5217953.1"/>
    </source>
</evidence>
<sequence>MSKTNSNSITSILIYELNNNKIFRKEMLKVFRQISKSDIPENILFYDGTHSPLKIKTMGEKEVDIYARVPGKYKIYLMIEVKAGINEDLQDSQKIGGEYWNTSKTGIPLFFIIPKAYTHKNDKKYIHENNIEWEDIRKIAEKCKNSRFADQIAHFVELTKDTTDFDDESSVIKKIAEIENFIKEKQNCRDLLDACLEKFDDKEFSETEYEFGYYWNNKTYFLGFNYFDMYGKNYILSLDIAESLNNTELGENDFYFLEGWYLIPIKKLNKKQIFNIDKLPERYKKIIDFSQEDKLKRLDSKSQNVKLIINDLALINSLLKDIFESIFENNEEYKLGDYQNDEWGIGYHFDETKNKKRHFFIGLSPQLKNKSYCFSIAVQLKKGETKEDWYLDPMGDDYAYFKIKKDSFVNCKNKEELKENLKNEIERIINLI</sequence>
<organism evidence="1 3">
    <name type="scientific">Treponema rectale</name>
    <dbReference type="NCBI Taxonomy" id="744512"/>
    <lineage>
        <taxon>Bacteria</taxon>
        <taxon>Pseudomonadati</taxon>
        <taxon>Spirochaetota</taxon>
        <taxon>Spirochaetia</taxon>
        <taxon>Spirochaetales</taxon>
        <taxon>Treponemataceae</taxon>
        <taxon>Treponema</taxon>
    </lineage>
</organism>
<evidence type="ECO:0000313" key="4">
    <source>
        <dbReference type="Proteomes" id="UP000593591"/>
    </source>
</evidence>
<keyword evidence="3" id="KW-1185">Reference proteome</keyword>
<proteinExistence type="predicted"/>
<dbReference type="EMBL" id="JACHFR010000001">
    <property type="protein sequence ID" value="MBB5217953.1"/>
    <property type="molecule type" value="Genomic_DNA"/>
</dbReference>
<name>A0A840SEG1_9SPIR</name>